<dbReference type="Proteomes" id="UP000189670">
    <property type="component" value="Unassembled WGS sequence"/>
</dbReference>
<comment type="caution">
    <text evidence="1">The sequence shown here is derived from an EMBL/GenBank/DDBJ whole genome shotgun (WGS) entry which is preliminary data.</text>
</comment>
<dbReference type="SUPFAM" id="SSF52540">
    <property type="entry name" value="P-loop containing nucleoside triphosphate hydrolases"/>
    <property type="match status" value="1"/>
</dbReference>
<organism evidence="1 2">
    <name type="scientific">Candidatus Magnetoglobus multicellularis str. Araruama</name>
    <dbReference type="NCBI Taxonomy" id="890399"/>
    <lineage>
        <taxon>Bacteria</taxon>
        <taxon>Pseudomonadati</taxon>
        <taxon>Thermodesulfobacteriota</taxon>
        <taxon>Desulfobacteria</taxon>
        <taxon>Desulfobacterales</taxon>
        <taxon>Desulfobacteraceae</taxon>
        <taxon>Candidatus Magnetoglobus</taxon>
    </lineage>
</organism>
<protein>
    <recommendedName>
        <fullName evidence="3">CobQ/CobB/MinD/ParA nucleotide binding domain-containing protein</fullName>
    </recommendedName>
</protein>
<evidence type="ECO:0000313" key="2">
    <source>
        <dbReference type="Proteomes" id="UP000189670"/>
    </source>
</evidence>
<dbReference type="EMBL" id="ATBP01000446">
    <property type="protein sequence ID" value="ETR70302.1"/>
    <property type="molecule type" value="Genomic_DNA"/>
</dbReference>
<dbReference type="AlphaFoldDB" id="A0A1V1P5Z6"/>
<reference evidence="2" key="1">
    <citation type="submission" date="2012-11" db="EMBL/GenBank/DDBJ databases">
        <authorList>
            <person name="Lucero-Rivera Y.E."/>
            <person name="Tovar-Ramirez D."/>
        </authorList>
    </citation>
    <scope>NUCLEOTIDE SEQUENCE [LARGE SCALE GENOMIC DNA]</scope>
    <source>
        <strain evidence="2">Araruama</strain>
    </source>
</reference>
<dbReference type="Gene3D" id="3.40.50.300">
    <property type="entry name" value="P-loop containing nucleotide triphosphate hydrolases"/>
    <property type="match status" value="1"/>
</dbReference>
<gene>
    <name evidence="1" type="ORF">OMM_08914</name>
</gene>
<accession>A0A1V1P5Z6</accession>
<evidence type="ECO:0008006" key="3">
    <source>
        <dbReference type="Google" id="ProtNLM"/>
    </source>
</evidence>
<proteinExistence type="predicted"/>
<dbReference type="PANTHER" id="PTHR43534:SF1">
    <property type="entry name" value="4FE-4S CLUSTER CONTAINING PARA FAMILY ATPASE PROTEIN"/>
    <property type="match status" value="1"/>
</dbReference>
<sequence>MIVTEPTLSGMHDLKRVAKLANFLKVPGMLCINKFDLNTDMSEQLIATAKEHQLTPVGKVPYDPAVTQAMVAGKSPVDFSESAATSAIRQVWQNVSNFLDSY</sequence>
<name>A0A1V1P5Z6_9BACT</name>
<dbReference type="InterPro" id="IPR027417">
    <property type="entry name" value="P-loop_NTPase"/>
</dbReference>
<dbReference type="PANTHER" id="PTHR43534">
    <property type="entry name" value="MIND SUPERFAMILY P-LOOP ATPASE CONTAINING AN INSERTED FERREDOXIN DOMAIN"/>
    <property type="match status" value="1"/>
</dbReference>
<evidence type="ECO:0000313" key="1">
    <source>
        <dbReference type="EMBL" id="ETR70302.1"/>
    </source>
</evidence>